<evidence type="ECO:0000313" key="2">
    <source>
        <dbReference type="EMBL" id="KEF63778.1"/>
    </source>
</evidence>
<feature type="compositionally biased region" description="Basic and acidic residues" evidence="1">
    <location>
        <begin position="313"/>
        <end position="339"/>
    </location>
</feature>
<gene>
    <name evidence="2" type="ORF">A1O9_01756</name>
</gene>
<dbReference type="SUPFAM" id="SSF51197">
    <property type="entry name" value="Clavaminate synthase-like"/>
    <property type="match status" value="1"/>
</dbReference>
<sequence>MAANPRSNKYKVLTDADVEHFLTHGFVRIPGCFTTEASDEWTKDVWLRLGMSPTDKSTWTRERTNMPEHQRLKVPEFAPKAWDAICDLVGGDEKVTPKSKTWSDSFIVNLGTQENEGKTFSPQELSQWHVDGDFFVHFLDSPEQGLLVIPLYTDIHPNGGGTWICSEGITRIGKWLYDHPQGVDPRMNPVDAPDGNAFEGLSFFNQTAQVSSPSSFHEMTGKIGDVILLHPLMLHSASKNGLRNIRIITNPPVSLLEPFNFDRGPNEDAYSLVELKTIRDLGGIEKLKGWTIQGERKAVIPERLRHQAKMMEEENRRLRESGREYKERTQTEEQIKEQANRLQPIAAA</sequence>
<reference evidence="2 3" key="1">
    <citation type="submission" date="2013-03" db="EMBL/GenBank/DDBJ databases">
        <title>The Genome Sequence of Exophiala aquamarina CBS 119918.</title>
        <authorList>
            <consortium name="The Broad Institute Genomics Platform"/>
            <person name="Cuomo C."/>
            <person name="de Hoog S."/>
            <person name="Gorbushina A."/>
            <person name="Walker B."/>
            <person name="Young S.K."/>
            <person name="Zeng Q."/>
            <person name="Gargeya S."/>
            <person name="Fitzgerald M."/>
            <person name="Haas B."/>
            <person name="Abouelleil A."/>
            <person name="Allen A.W."/>
            <person name="Alvarado L."/>
            <person name="Arachchi H.M."/>
            <person name="Berlin A.M."/>
            <person name="Chapman S.B."/>
            <person name="Gainer-Dewar J."/>
            <person name="Goldberg J."/>
            <person name="Griggs A."/>
            <person name="Gujja S."/>
            <person name="Hansen M."/>
            <person name="Howarth C."/>
            <person name="Imamovic A."/>
            <person name="Ireland A."/>
            <person name="Larimer J."/>
            <person name="McCowan C."/>
            <person name="Murphy C."/>
            <person name="Pearson M."/>
            <person name="Poon T.W."/>
            <person name="Priest M."/>
            <person name="Roberts A."/>
            <person name="Saif S."/>
            <person name="Shea T."/>
            <person name="Sisk P."/>
            <person name="Sykes S."/>
            <person name="Wortman J."/>
            <person name="Nusbaum C."/>
            <person name="Birren B."/>
        </authorList>
    </citation>
    <scope>NUCLEOTIDE SEQUENCE [LARGE SCALE GENOMIC DNA]</scope>
    <source>
        <strain evidence="2 3">CBS 119918</strain>
    </source>
</reference>
<dbReference type="Gene3D" id="2.60.120.620">
    <property type="entry name" value="q2cbj1_9rhob like domain"/>
    <property type="match status" value="1"/>
</dbReference>
<comment type="caution">
    <text evidence="2">The sequence shown here is derived from an EMBL/GenBank/DDBJ whole genome shotgun (WGS) entry which is preliminary data.</text>
</comment>
<dbReference type="AlphaFoldDB" id="A0A072PWQ7"/>
<dbReference type="EMBL" id="AMGV01000001">
    <property type="protein sequence ID" value="KEF63778.1"/>
    <property type="molecule type" value="Genomic_DNA"/>
</dbReference>
<keyword evidence="3" id="KW-1185">Reference proteome</keyword>
<dbReference type="RefSeq" id="XP_013266368.1">
    <property type="nucleotide sequence ID" value="XM_013410914.1"/>
</dbReference>
<organism evidence="2 3">
    <name type="scientific">Exophiala aquamarina CBS 119918</name>
    <dbReference type="NCBI Taxonomy" id="1182545"/>
    <lineage>
        <taxon>Eukaryota</taxon>
        <taxon>Fungi</taxon>
        <taxon>Dikarya</taxon>
        <taxon>Ascomycota</taxon>
        <taxon>Pezizomycotina</taxon>
        <taxon>Eurotiomycetes</taxon>
        <taxon>Chaetothyriomycetidae</taxon>
        <taxon>Chaetothyriales</taxon>
        <taxon>Herpotrichiellaceae</taxon>
        <taxon>Exophiala</taxon>
    </lineage>
</organism>
<dbReference type="GeneID" id="25276702"/>
<protein>
    <recommendedName>
        <fullName evidence="4">Phytanoyl-CoA dioxygenase</fullName>
    </recommendedName>
</protein>
<feature type="region of interest" description="Disordered" evidence="1">
    <location>
        <begin position="313"/>
        <end position="348"/>
    </location>
</feature>
<evidence type="ECO:0000256" key="1">
    <source>
        <dbReference type="SAM" id="MobiDB-lite"/>
    </source>
</evidence>
<dbReference type="OrthoDB" id="4664297at2759"/>
<accession>A0A072PWQ7</accession>
<proteinExistence type="predicted"/>
<evidence type="ECO:0008006" key="4">
    <source>
        <dbReference type="Google" id="ProtNLM"/>
    </source>
</evidence>
<dbReference type="VEuPathDB" id="FungiDB:A1O9_01756"/>
<evidence type="ECO:0000313" key="3">
    <source>
        <dbReference type="Proteomes" id="UP000027920"/>
    </source>
</evidence>
<dbReference type="HOGENOM" id="CLU_053011_0_0_1"/>
<name>A0A072PWQ7_9EURO</name>
<dbReference type="Proteomes" id="UP000027920">
    <property type="component" value="Unassembled WGS sequence"/>
</dbReference>